<feature type="domain" description="YpoC-like" evidence="1">
    <location>
        <begin position="15"/>
        <end position="118"/>
    </location>
</feature>
<dbReference type="Proteomes" id="UP000587942">
    <property type="component" value="Unassembled WGS sequence"/>
</dbReference>
<dbReference type="AlphaFoldDB" id="A0A846THF7"/>
<name>A0A846THF7_9BACI</name>
<gene>
    <name evidence="2" type="ORF">GWK17_05090</name>
</gene>
<dbReference type="Pfam" id="PF21747">
    <property type="entry name" value="YpoC"/>
    <property type="match status" value="1"/>
</dbReference>
<accession>A0A846THF7</accession>
<evidence type="ECO:0000313" key="3">
    <source>
        <dbReference type="Proteomes" id="UP000587942"/>
    </source>
</evidence>
<sequence>MEELNTLSVDHEIAVGELLNEWNQCKEQLDSHFKNRDSKMAEPLMRRAISLFEQFLFLSISLSQETCSIKDCKIKPVNVEERLDFILSRPKLFHSYKQLAELFAEQEKQFAKQAVLNKTKSKRPE</sequence>
<dbReference type="RefSeq" id="WP_167831341.1">
    <property type="nucleotide sequence ID" value="NZ_JAAVUM010000003.1"/>
</dbReference>
<proteinExistence type="predicted"/>
<dbReference type="EMBL" id="JAAVUM010000003">
    <property type="protein sequence ID" value="NKE04847.1"/>
    <property type="molecule type" value="Genomic_DNA"/>
</dbReference>
<comment type="caution">
    <text evidence="2">The sequence shown here is derived from an EMBL/GenBank/DDBJ whole genome shotgun (WGS) entry which is preliminary data.</text>
</comment>
<dbReference type="InterPro" id="IPR048427">
    <property type="entry name" value="YpoC"/>
</dbReference>
<organism evidence="2 3">
    <name type="scientific">Mesobacillus selenatarsenatis</name>
    <dbReference type="NCBI Taxonomy" id="388741"/>
    <lineage>
        <taxon>Bacteria</taxon>
        <taxon>Bacillati</taxon>
        <taxon>Bacillota</taxon>
        <taxon>Bacilli</taxon>
        <taxon>Bacillales</taxon>
        <taxon>Bacillaceae</taxon>
        <taxon>Mesobacillus</taxon>
    </lineage>
</organism>
<evidence type="ECO:0000313" key="2">
    <source>
        <dbReference type="EMBL" id="NKE04847.1"/>
    </source>
</evidence>
<evidence type="ECO:0000259" key="1">
    <source>
        <dbReference type="Pfam" id="PF21747"/>
    </source>
</evidence>
<reference evidence="2 3" key="1">
    <citation type="submission" date="2020-03" db="EMBL/GenBank/DDBJ databases">
        <authorList>
            <person name="Sun Q."/>
        </authorList>
    </citation>
    <scope>NUCLEOTIDE SEQUENCE [LARGE SCALE GENOMIC DNA]</scope>
    <source>
        <strain evidence="2 3">KACC 21451</strain>
    </source>
</reference>
<protein>
    <recommendedName>
        <fullName evidence="1">YpoC-like domain-containing protein</fullName>
    </recommendedName>
</protein>